<reference evidence="1 4" key="2">
    <citation type="submission" date="2018-07" db="EMBL/GenBank/DDBJ databases">
        <title>Genome sequences of Haloplanus sp. CBA1113.</title>
        <authorList>
            <person name="Kim Y.B."/>
            <person name="Roh S.W."/>
        </authorList>
    </citation>
    <scope>NUCLEOTIDE SEQUENCE [LARGE SCALE GENOMIC DNA]</scope>
    <source>
        <strain evidence="1 4">CBA1113</strain>
    </source>
</reference>
<gene>
    <name evidence="2" type="ORF">DU484_03380</name>
    <name evidence="1" type="ORF">DU500_03835</name>
</gene>
<evidence type="ECO:0000313" key="2">
    <source>
        <dbReference type="EMBL" id="AXG08976.1"/>
    </source>
</evidence>
<dbReference type="KEGG" id="haq:DU484_03380"/>
<dbReference type="AlphaFoldDB" id="A0A345E0B1"/>
<proteinExistence type="predicted"/>
<keyword evidence="4" id="KW-1185">Reference proteome</keyword>
<evidence type="ECO:0000313" key="1">
    <source>
        <dbReference type="EMBL" id="AXG05633.1"/>
    </source>
</evidence>
<dbReference type="Proteomes" id="UP000253273">
    <property type="component" value="Chromosome"/>
</dbReference>
<name>A0A345E0B1_9EURY</name>
<dbReference type="OrthoDB" id="192116at2157"/>
<organism evidence="1 4">
    <name type="scientific">Haloplanus rubicundus</name>
    <dbReference type="NCBI Taxonomy" id="1547898"/>
    <lineage>
        <taxon>Archaea</taxon>
        <taxon>Methanobacteriati</taxon>
        <taxon>Methanobacteriota</taxon>
        <taxon>Stenosarchaea group</taxon>
        <taxon>Halobacteria</taxon>
        <taxon>Halobacteriales</taxon>
        <taxon>Haloferacaceae</taxon>
        <taxon>Haloplanus</taxon>
    </lineage>
</organism>
<sequence length="146" mass="16333">MCEHDLVTRVDGLLHEETQVHDHGVDLTVDEVFVVDGAGRVDFGGGELEPARTRPHETEKRRPDDDYEWWHLDGGTYLIAYNESLSTDRPLLLQTREAVLERGAAHPTRVVTSLPRLPLSVSDGGLYLKENARVSTLRPHSAQSGR</sequence>
<dbReference type="GeneID" id="37285988"/>
<dbReference type="KEGG" id="haj:DU500_03835"/>
<reference evidence="2 3" key="1">
    <citation type="submission" date="2018-07" db="EMBL/GenBank/DDBJ databases">
        <title>Genome sequences of Haloplanus sp. CBA1112.</title>
        <authorList>
            <person name="Kim Y.B."/>
            <person name="Roh S.W."/>
        </authorList>
    </citation>
    <scope>NUCLEOTIDE SEQUENCE [LARGE SCALE GENOMIC DNA]</scope>
    <source>
        <strain evidence="2 3">CBA1112</strain>
    </source>
</reference>
<dbReference type="EMBL" id="CP031150">
    <property type="protein sequence ID" value="AXG05633.1"/>
    <property type="molecule type" value="Genomic_DNA"/>
</dbReference>
<accession>A0A345E0B1</accession>
<dbReference type="Proteomes" id="UP000252985">
    <property type="component" value="Chromosome"/>
</dbReference>
<protein>
    <submittedName>
        <fullName evidence="1">dCTP deaminase</fullName>
    </submittedName>
</protein>
<accession>A0A345E9V4</accession>
<dbReference type="EMBL" id="CP031148">
    <property type="protein sequence ID" value="AXG08976.1"/>
    <property type="molecule type" value="Genomic_DNA"/>
</dbReference>
<evidence type="ECO:0000313" key="3">
    <source>
        <dbReference type="Proteomes" id="UP000252985"/>
    </source>
</evidence>
<evidence type="ECO:0000313" key="4">
    <source>
        <dbReference type="Proteomes" id="UP000253273"/>
    </source>
</evidence>
<dbReference type="RefSeq" id="WP_114584782.1">
    <property type="nucleotide sequence ID" value="NZ_CP031148.1"/>
</dbReference>